<dbReference type="Gene3D" id="3.90.470.20">
    <property type="entry name" value="4'-phosphopantetheinyl transferase domain"/>
    <property type="match status" value="1"/>
</dbReference>
<accession>A0ABS7C8P7</accession>
<proteinExistence type="inferred from homology"/>
<gene>
    <name evidence="4" type="ORF">K0U00_24975</name>
</gene>
<evidence type="ECO:0000256" key="2">
    <source>
        <dbReference type="ARBA" id="ARBA00022679"/>
    </source>
</evidence>
<dbReference type="InterPro" id="IPR008278">
    <property type="entry name" value="4-PPantetheinyl_Trfase_dom"/>
</dbReference>
<dbReference type="GO" id="GO:0016740">
    <property type="term" value="F:transferase activity"/>
    <property type="evidence" value="ECO:0007669"/>
    <property type="project" value="UniProtKB-KW"/>
</dbReference>
<feature type="domain" description="4'-phosphopantetheinyl transferase" evidence="3">
    <location>
        <begin position="4"/>
        <end position="98"/>
    </location>
</feature>
<keyword evidence="2 4" id="KW-0808">Transferase</keyword>
<dbReference type="Proteomes" id="UP001519887">
    <property type="component" value="Unassembled WGS sequence"/>
</dbReference>
<comment type="caution">
    <text evidence="4">The sequence shown here is derived from an EMBL/GenBank/DDBJ whole genome shotgun (WGS) entry which is preliminary data.</text>
</comment>
<sequence length="139" mass="16047">IKEVEPGIARRFFTEQEAADLDRLTGVERTRAFYRLWTLKESYMKADGRGMRLGLDTFSFSIDDSVGSPGIKLNTELLLQHCSFRLYDCCPGYELAVCAMHDSFPDEASVWDEEELLRRFESIRSPYNFLQAGKRRGHP</sequence>
<organism evidence="4 5">
    <name type="scientific">Paenibacillus sepulcri</name>
    <dbReference type="NCBI Taxonomy" id="359917"/>
    <lineage>
        <taxon>Bacteria</taxon>
        <taxon>Bacillati</taxon>
        <taxon>Bacillota</taxon>
        <taxon>Bacilli</taxon>
        <taxon>Bacillales</taxon>
        <taxon>Paenibacillaceae</taxon>
        <taxon>Paenibacillus</taxon>
    </lineage>
</organism>
<comment type="similarity">
    <text evidence="1">Belongs to the P-Pant transferase superfamily. Gsp/Sfp/HetI/AcpT family.</text>
</comment>
<dbReference type="SUPFAM" id="SSF56214">
    <property type="entry name" value="4'-phosphopantetheinyl transferase"/>
    <property type="match status" value="1"/>
</dbReference>
<keyword evidence="5" id="KW-1185">Reference proteome</keyword>
<dbReference type="EMBL" id="JAHZIK010000808">
    <property type="protein sequence ID" value="MBW7457298.1"/>
    <property type="molecule type" value="Genomic_DNA"/>
</dbReference>
<name>A0ABS7C8P7_9BACL</name>
<reference evidence="4 5" key="1">
    <citation type="submission" date="2021-07" db="EMBL/GenBank/DDBJ databases">
        <title>Paenibacillus radiodurans sp. nov., isolated from the southeastern edge of Tengger Desert.</title>
        <authorList>
            <person name="Zhang G."/>
        </authorList>
    </citation>
    <scope>NUCLEOTIDE SEQUENCE [LARGE SCALE GENOMIC DNA]</scope>
    <source>
        <strain evidence="4 5">CCM 7311</strain>
    </source>
</reference>
<evidence type="ECO:0000256" key="1">
    <source>
        <dbReference type="ARBA" id="ARBA00010990"/>
    </source>
</evidence>
<feature type="non-terminal residue" evidence="4">
    <location>
        <position position="1"/>
    </location>
</feature>
<evidence type="ECO:0000313" key="5">
    <source>
        <dbReference type="Proteomes" id="UP001519887"/>
    </source>
</evidence>
<dbReference type="InterPro" id="IPR037143">
    <property type="entry name" value="4-PPantetheinyl_Trfase_dom_sf"/>
</dbReference>
<evidence type="ECO:0000259" key="3">
    <source>
        <dbReference type="Pfam" id="PF01648"/>
    </source>
</evidence>
<dbReference type="InterPro" id="IPR050559">
    <property type="entry name" value="P-Pant_transferase_sf"/>
</dbReference>
<dbReference type="Pfam" id="PF01648">
    <property type="entry name" value="ACPS"/>
    <property type="match status" value="1"/>
</dbReference>
<dbReference type="PANTHER" id="PTHR12215">
    <property type="entry name" value="PHOSPHOPANTETHEINE TRANSFERASE"/>
    <property type="match status" value="1"/>
</dbReference>
<protein>
    <submittedName>
        <fullName evidence="4">4'-phosphopantetheinyl transferase superfamily protein</fullName>
    </submittedName>
</protein>
<dbReference type="PANTHER" id="PTHR12215:SF10">
    <property type="entry name" value="L-AMINOADIPATE-SEMIALDEHYDE DEHYDROGENASE-PHOSPHOPANTETHEINYL TRANSFERASE"/>
    <property type="match status" value="1"/>
</dbReference>
<evidence type="ECO:0000313" key="4">
    <source>
        <dbReference type="EMBL" id="MBW7457298.1"/>
    </source>
</evidence>